<dbReference type="Proteomes" id="UP001500582">
    <property type="component" value="Unassembled WGS sequence"/>
</dbReference>
<dbReference type="EMBL" id="BAABFT010000017">
    <property type="protein sequence ID" value="GAA4336549.1"/>
    <property type="molecule type" value="Genomic_DNA"/>
</dbReference>
<accession>A0ABP8HB94</accession>
<reference evidence="2" key="1">
    <citation type="journal article" date="2019" name="Int. J. Syst. Evol. Microbiol.">
        <title>The Global Catalogue of Microorganisms (GCM) 10K type strain sequencing project: providing services to taxonomists for standard genome sequencing and annotation.</title>
        <authorList>
            <consortium name="The Broad Institute Genomics Platform"/>
            <consortium name="The Broad Institute Genome Sequencing Center for Infectious Disease"/>
            <person name="Wu L."/>
            <person name="Ma J."/>
        </authorList>
    </citation>
    <scope>NUCLEOTIDE SEQUENCE [LARGE SCALE GENOMIC DNA]</scope>
    <source>
        <strain evidence="2">JCM 17705</strain>
    </source>
</reference>
<comment type="caution">
    <text evidence="1">The sequence shown here is derived from an EMBL/GenBank/DDBJ whole genome shotgun (WGS) entry which is preliminary data.</text>
</comment>
<evidence type="ECO:0000313" key="2">
    <source>
        <dbReference type="Proteomes" id="UP001500582"/>
    </source>
</evidence>
<proteinExistence type="predicted"/>
<protein>
    <submittedName>
        <fullName evidence="1">Uncharacterized protein</fullName>
    </submittedName>
</protein>
<organism evidence="1 2">
    <name type="scientific">Mucilaginibacter gynuensis</name>
    <dbReference type="NCBI Taxonomy" id="1302236"/>
    <lineage>
        <taxon>Bacteria</taxon>
        <taxon>Pseudomonadati</taxon>
        <taxon>Bacteroidota</taxon>
        <taxon>Sphingobacteriia</taxon>
        <taxon>Sphingobacteriales</taxon>
        <taxon>Sphingobacteriaceae</taxon>
        <taxon>Mucilaginibacter</taxon>
    </lineage>
</organism>
<evidence type="ECO:0000313" key="1">
    <source>
        <dbReference type="EMBL" id="GAA4336549.1"/>
    </source>
</evidence>
<gene>
    <name evidence="1" type="ORF">GCM10023149_45500</name>
</gene>
<sequence>MFEVKPDMILFDYEHVKNDLERIVRRIRMNAFYKKTKICCYKLKAHTGTDELLKAIGVNNFVYPEDLLNNPAEEKVNIFTAILDASLMRVLAKVAN</sequence>
<keyword evidence="2" id="KW-1185">Reference proteome</keyword>
<name>A0ABP8HB94_9SPHI</name>